<dbReference type="GO" id="GO:0000785">
    <property type="term" value="C:chromatin"/>
    <property type="evidence" value="ECO:0007669"/>
    <property type="project" value="TreeGrafter"/>
</dbReference>
<dbReference type="CDD" id="cd18793">
    <property type="entry name" value="SF2_C_SNF"/>
    <property type="match status" value="1"/>
</dbReference>
<feature type="compositionally biased region" description="Low complexity" evidence="6">
    <location>
        <begin position="657"/>
        <end position="666"/>
    </location>
</feature>
<feature type="region of interest" description="Disordered" evidence="6">
    <location>
        <begin position="323"/>
        <end position="358"/>
    </location>
</feature>
<dbReference type="GO" id="GO:0003682">
    <property type="term" value="F:chromatin binding"/>
    <property type="evidence" value="ECO:0007669"/>
    <property type="project" value="TreeGrafter"/>
</dbReference>
<evidence type="ECO:0000256" key="6">
    <source>
        <dbReference type="SAM" id="MobiDB-lite"/>
    </source>
</evidence>
<feature type="compositionally biased region" description="Acidic residues" evidence="6">
    <location>
        <begin position="154"/>
        <end position="177"/>
    </location>
</feature>
<comment type="subcellular location">
    <subcellularLocation>
        <location evidence="1">Nucleus</location>
    </subcellularLocation>
</comment>
<dbReference type="InterPro" id="IPR038718">
    <property type="entry name" value="SNF2-like_sf"/>
</dbReference>
<sequence>MSSASPDFDDPTLLFTPQQPSASTTRTRDILDYVDLPSMASAKKVGYRTRLESSLANDEVEFTVDEIIGEYTENRISYYYARYLGGIAHKYSPRDPDNLINLAVRKQEAGELAPFDPAAHYVHPKSRVRMVMNIGKNGARFNISSNGSVPPSSDVDEVPDSEPDTDEDKDEDDEYGEESPMKVRRSTRSAKLPRQNLPFSPKKTRSQKVIVLDTDEDEDEANQSANGNNNVPTRRSGRSRKAFKVNLDEGAYYESEQEDVDSGGYDSAPQPKRAAKRGKVARRKGVRPAYGHVRTVADLDYDANSDEDTAVLRVHRNKCEKCNDKPAHELLEEERRRPKNKGRKKRKTSEDEFEESGDEVELINKKGGWVRCLKCPVVNHWNCLSSVQRDEILKAAREVDRAVWRSAQPESELEDENGQPKPNKNEPAKRPGLDAHQTTDFVCGACIKGGICMGCMETALDPDSVNSAKPSADAPGSSTGKDIEMADAMTTSDLKYDASIALLFRCLLCKRLAHYEHLPPPPDSPSDPDIADVAEHYTQSWLCPDCSSFTFALDKILAWRPYPANAVEPSRSASQPLNYKTPLPREYLVKWVDRSYRRTQWVPHMWLVSTNYAKLKNFLADGSKVELLEEPADEIPVDESSSAQYQVVVDSRASSIKPGGAPKPAARPQDPIPDAERRIPPAWKTVDRVLELLLWCPRRTKVKKGPPNRGKGKSKRRVESDEDNADEADAERAAAFEHGEQPSSLFTESLEDWEARNKRTFNIDNIDDVAWIFVKWDDLTYDEATWDSPPRSDDAGFSAFKTALHRFIASRTVLIPHRDSAKGAKFDKRAKDGYAEDRLINASDLNLGQDASFKLMDFQVDGFNWLCDNWWNHQHSILADEMGLGKTVQIATFIGKIIQDYDAAPALVVVPNSTITNWVREFERWAPGLRVVPFYGEAKSRDVIKNYELSHSKKRSGYTNAKYHVLVTTYETLSNNKDFTPVFKNQPRWEASFIYPLKSDSSLLFRKLNELNSAHRIIMTGTPLNNNIRELFNLMNFLDPVEWNDLEALAQKHETLTEDLIKDLHNRLRPYFLRRIKSQVLKLPPKNEVIVPLSMAPLQKEIYRSVLSHNLDLLNGLTGPKSYNAPKGKLNNVLMHLRKCLQHPYLYEETIEPRGLPQQETHDKLIDASAKLRFLKVLLPKLKARSHRVLLFSQFVIALNVIEDFLQGEGHNYLRLDGNTKGKDRQKGMDEFNRKGSDVFIYLLTTRAGGVGINLFTADTVIIFDPDFNPHQAIARAYRYGQKNTCLVFKLMVKDSAEERIVQVGKKKLVLDHLIVQKMDDDDDAGDNVQSILTFGAKALFEADAGARDIIYTDTDIDNLIDKTEQEAEPEQTNEDGALSFSFAKIWAAGKDSLEEVVEEEDQGDSWAQTLQKINEEREHTRAHEIALSGRGARRRAAAQKQNAYLVDDSPTKASGSRPQSVPEDDSAYGNSDADSEDDIADGPSTVVDALNEVGKKSRKAKRKPTDVSSPLSPIQNFANLELCALCNARHGDEPGECMMTEKSEHLAEFREMLLLHPDDEPLDKRLAAITAIDEVLHQRGHKHLILGQPLDIVERFSPDLPAKKKIKPTNNERSSRLSGASTAAGNPKATTSKIPPQAQANAVAGSSKRALSPAPVGNSPSKKPRQSSSQASCIICESSPHHLAKDCPVVLEGPKSISRQIKRLDMLPGTGSTVQILRKILAKQMKKELSQPEVIDISD</sequence>
<feature type="region of interest" description="Disordered" evidence="6">
    <location>
        <begin position="1603"/>
        <end position="1673"/>
    </location>
</feature>
<dbReference type="PROSITE" id="PS51192">
    <property type="entry name" value="HELICASE_ATP_BIND_1"/>
    <property type="match status" value="1"/>
</dbReference>
<evidence type="ECO:0000256" key="3">
    <source>
        <dbReference type="ARBA" id="ARBA00022801"/>
    </source>
</evidence>
<gene>
    <name evidence="9" type="ORF">B0H15DRAFT_768674</name>
</gene>
<evidence type="ECO:0000256" key="4">
    <source>
        <dbReference type="ARBA" id="ARBA00022840"/>
    </source>
</evidence>
<dbReference type="InterPro" id="IPR056616">
    <property type="entry name" value="Chromo_MIT1"/>
</dbReference>
<dbReference type="SMART" id="SM00487">
    <property type="entry name" value="DEXDc"/>
    <property type="match status" value="1"/>
</dbReference>
<feature type="region of interest" description="Disordered" evidence="6">
    <location>
        <begin position="1492"/>
        <end position="1511"/>
    </location>
</feature>
<dbReference type="InterPro" id="IPR001650">
    <property type="entry name" value="Helicase_C-like"/>
</dbReference>
<dbReference type="InterPro" id="IPR000330">
    <property type="entry name" value="SNF2_N"/>
</dbReference>
<name>A0AAD6XWV3_9AGAR</name>
<keyword evidence="3" id="KW-0378">Hydrolase</keyword>
<evidence type="ECO:0000256" key="1">
    <source>
        <dbReference type="ARBA" id="ARBA00004123"/>
    </source>
</evidence>
<proteinExistence type="predicted"/>
<evidence type="ECO:0000313" key="9">
    <source>
        <dbReference type="EMBL" id="KAJ7102108.1"/>
    </source>
</evidence>
<accession>A0AAD6XWV3</accession>
<evidence type="ECO:0000259" key="8">
    <source>
        <dbReference type="PROSITE" id="PS51194"/>
    </source>
</evidence>
<keyword evidence="5" id="KW-0539">Nucleus</keyword>
<dbReference type="PANTHER" id="PTHR45623">
    <property type="entry name" value="CHROMODOMAIN-HELICASE-DNA-BINDING PROTEIN 3-RELATED-RELATED"/>
    <property type="match status" value="1"/>
</dbReference>
<dbReference type="Gene3D" id="3.40.50.10810">
    <property type="entry name" value="Tandem AAA-ATPase domain"/>
    <property type="match status" value="1"/>
</dbReference>
<feature type="domain" description="Helicase ATP-binding" evidence="7">
    <location>
        <begin position="867"/>
        <end position="1041"/>
    </location>
</feature>
<protein>
    <submittedName>
        <fullName evidence="9">SNF2 family DNA-dependent ATPase</fullName>
    </submittedName>
</protein>
<feature type="compositionally biased region" description="Basic and acidic residues" evidence="6">
    <location>
        <begin position="1416"/>
        <end position="1425"/>
    </location>
</feature>
<dbReference type="GO" id="GO:0042393">
    <property type="term" value="F:histone binding"/>
    <property type="evidence" value="ECO:0007669"/>
    <property type="project" value="TreeGrafter"/>
</dbReference>
<dbReference type="Pfam" id="PF23615">
    <property type="entry name" value="Chromo_MIT1"/>
    <property type="match status" value="1"/>
</dbReference>
<evidence type="ECO:0000313" key="10">
    <source>
        <dbReference type="Proteomes" id="UP001222325"/>
    </source>
</evidence>
<dbReference type="Pfam" id="PF00271">
    <property type="entry name" value="Helicase_C"/>
    <property type="match status" value="1"/>
</dbReference>
<feature type="compositionally biased region" description="Polar residues" evidence="6">
    <location>
        <begin position="142"/>
        <end position="151"/>
    </location>
</feature>
<feature type="compositionally biased region" description="Acidic residues" evidence="6">
    <location>
        <begin position="720"/>
        <end position="729"/>
    </location>
</feature>
<dbReference type="GO" id="GO:0016887">
    <property type="term" value="F:ATP hydrolysis activity"/>
    <property type="evidence" value="ECO:0007669"/>
    <property type="project" value="TreeGrafter"/>
</dbReference>
<feature type="compositionally biased region" description="Basic and acidic residues" evidence="6">
    <location>
        <begin position="323"/>
        <end position="336"/>
    </location>
</feature>
<evidence type="ECO:0000259" key="7">
    <source>
        <dbReference type="PROSITE" id="PS51192"/>
    </source>
</evidence>
<feature type="compositionally biased region" description="Basic and acidic residues" evidence="6">
    <location>
        <begin position="423"/>
        <end position="433"/>
    </location>
</feature>
<feature type="region of interest" description="Disordered" evidence="6">
    <location>
        <begin position="405"/>
        <end position="434"/>
    </location>
</feature>
<feature type="compositionally biased region" description="Basic residues" evidence="6">
    <location>
        <begin position="337"/>
        <end position="347"/>
    </location>
</feature>
<feature type="region of interest" description="Disordered" evidence="6">
    <location>
        <begin position="1416"/>
        <end position="1484"/>
    </location>
</feature>
<dbReference type="EMBL" id="JARJCN010000003">
    <property type="protein sequence ID" value="KAJ7102108.1"/>
    <property type="molecule type" value="Genomic_DNA"/>
</dbReference>
<dbReference type="GO" id="GO:0003677">
    <property type="term" value="F:DNA binding"/>
    <property type="evidence" value="ECO:0007669"/>
    <property type="project" value="TreeGrafter"/>
</dbReference>
<dbReference type="InterPro" id="IPR027417">
    <property type="entry name" value="P-loop_NTPase"/>
</dbReference>
<feature type="compositionally biased region" description="Polar residues" evidence="6">
    <location>
        <begin position="1609"/>
        <end position="1641"/>
    </location>
</feature>
<dbReference type="InterPro" id="IPR049730">
    <property type="entry name" value="SNF2/RAD54-like_C"/>
</dbReference>
<evidence type="ECO:0000256" key="2">
    <source>
        <dbReference type="ARBA" id="ARBA00022741"/>
    </source>
</evidence>
<feature type="compositionally biased region" description="Polar residues" evidence="6">
    <location>
        <begin position="15"/>
        <end position="25"/>
    </location>
</feature>
<keyword evidence="2" id="KW-0547">Nucleotide-binding</keyword>
<organism evidence="9 10">
    <name type="scientific">Mycena belliarum</name>
    <dbReference type="NCBI Taxonomy" id="1033014"/>
    <lineage>
        <taxon>Eukaryota</taxon>
        <taxon>Fungi</taxon>
        <taxon>Dikarya</taxon>
        <taxon>Basidiomycota</taxon>
        <taxon>Agaricomycotina</taxon>
        <taxon>Agaricomycetes</taxon>
        <taxon>Agaricomycetidae</taxon>
        <taxon>Agaricales</taxon>
        <taxon>Marasmiineae</taxon>
        <taxon>Mycenaceae</taxon>
        <taxon>Mycena</taxon>
    </lineage>
</organism>
<keyword evidence="10" id="KW-1185">Reference proteome</keyword>
<dbReference type="SMART" id="SM00490">
    <property type="entry name" value="HELICc"/>
    <property type="match status" value="1"/>
</dbReference>
<dbReference type="Gene3D" id="3.40.50.300">
    <property type="entry name" value="P-loop containing nucleotide triphosphate hydrolases"/>
    <property type="match status" value="1"/>
</dbReference>
<feature type="region of interest" description="Disordered" evidence="6">
    <location>
        <begin position="1"/>
        <end position="26"/>
    </location>
</feature>
<feature type="region of interest" description="Disordered" evidence="6">
    <location>
        <begin position="702"/>
        <end position="743"/>
    </location>
</feature>
<dbReference type="Pfam" id="PF00176">
    <property type="entry name" value="SNF2-rel_dom"/>
    <property type="match status" value="1"/>
</dbReference>
<dbReference type="Proteomes" id="UP001222325">
    <property type="component" value="Unassembled WGS sequence"/>
</dbReference>
<dbReference type="InterPro" id="IPR014001">
    <property type="entry name" value="Helicase_ATP-bd"/>
</dbReference>
<feature type="region of interest" description="Disordered" evidence="6">
    <location>
        <begin position="652"/>
        <end position="677"/>
    </location>
</feature>
<dbReference type="GO" id="GO:0005524">
    <property type="term" value="F:ATP binding"/>
    <property type="evidence" value="ECO:0007669"/>
    <property type="project" value="UniProtKB-KW"/>
</dbReference>
<feature type="region of interest" description="Disordered" evidence="6">
    <location>
        <begin position="140"/>
        <end position="287"/>
    </location>
</feature>
<comment type="caution">
    <text evidence="9">The sequence shown here is derived from an EMBL/GenBank/DDBJ whole genome shotgun (WGS) entry which is preliminary data.</text>
</comment>
<feature type="compositionally biased region" description="Basic residues" evidence="6">
    <location>
        <begin position="273"/>
        <end position="286"/>
    </location>
</feature>
<feature type="compositionally biased region" description="Basic residues" evidence="6">
    <location>
        <begin position="702"/>
        <end position="716"/>
    </location>
</feature>
<dbReference type="GO" id="GO:0005634">
    <property type="term" value="C:nucleus"/>
    <property type="evidence" value="ECO:0007669"/>
    <property type="project" value="UniProtKB-SubCell"/>
</dbReference>
<feature type="domain" description="Helicase C-terminal" evidence="8">
    <location>
        <begin position="1174"/>
        <end position="1322"/>
    </location>
</feature>
<dbReference type="SUPFAM" id="SSF52540">
    <property type="entry name" value="P-loop containing nucleoside triphosphate hydrolases"/>
    <property type="match status" value="2"/>
</dbReference>
<dbReference type="InterPro" id="IPR016197">
    <property type="entry name" value="Chromo-like_dom_sf"/>
</dbReference>
<feature type="compositionally biased region" description="Polar residues" evidence="6">
    <location>
        <begin position="222"/>
        <end position="233"/>
    </location>
</feature>
<feature type="compositionally biased region" description="Basic and acidic residues" evidence="6">
    <location>
        <begin position="730"/>
        <end position="740"/>
    </location>
</feature>
<keyword evidence="4" id="KW-0067">ATP-binding</keyword>
<dbReference type="SUPFAM" id="SSF54160">
    <property type="entry name" value="Chromo domain-like"/>
    <property type="match status" value="1"/>
</dbReference>
<dbReference type="PROSITE" id="PS51194">
    <property type="entry name" value="HELICASE_CTER"/>
    <property type="match status" value="1"/>
</dbReference>
<dbReference type="GO" id="GO:0140658">
    <property type="term" value="F:ATP-dependent chromatin remodeler activity"/>
    <property type="evidence" value="ECO:0007669"/>
    <property type="project" value="TreeGrafter"/>
</dbReference>
<evidence type="ECO:0000256" key="5">
    <source>
        <dbReference type="ARBA" id="ARBA00023242"/>
    </source>
</evidence>
<dbReference type="PANTHER" id="PTHR45623:SF17">
    <property type="entry name" value="CHROMODOMAIN-HELICASE-DNA-BINDING PROTEIN 3-RELATED"/>
    <property type="match status" value="1"/>
</dbReference>
<reference evidence="9" key="1">
    <citation type="submission" date="2023-03" db="EMBL/GenBank/DDBJ databases">
        <title>Massive genome expansion in bonnet fungi (Mycena s.s.) driven by repeated elements and novel gene families across ecological guilds.</title>
        <authorList>
            <consortium name="Lawrence Berkeley National Laboratory"/>
            <person name="Harder C.B."/>
            <person name="Miyauchi S."/>
            <person name="Viragh M."/>
            <person name="Kuo A."/>
            <person name="Thoen E."/>
            <person name="Andreopoulos B."/>
            <person name="Lu D."/>
            <person name="Skrede I."/>
            <person name="Drula E."/>
            <person name="Henrissat B."/>
            <person name="Morin E."/>
            <person name="Kohler A."/>
            <person name="Barry K."/>
            <person name="LaButti K."/>
            <person name="Morin E."/>
            <person name="Salamov A."/>
            <person name="Lipzen A."/>
            <person name="Mereny Z."/>
            <person name="Hegedus B."/>
            <person name="Baldrian P."/>
            <person name="Stursova M."/>
            <person name="Weitz H."/>
            <person name="Taylor A."/>
            <person name="Grigoriev I.V."/>
            <person name="Nagy L.G."/>
            <person name="Martin F."/>
            <person name="Kauserud H."/>
        </authorList>
    </citation>
    <scope>NUCLEOTIDE SEQUENCE</scope>
    <source>
        <strain evidence="9">CBHHK173m</strain>
    </source>
</reference>